<reference evidence="3" key="1">
    <citation type="journal article" date="2014" name="Genome Announc.">
        <title>Draft genome sequence of Rhodosporidium toruloides CECT1137, an oleaginous yeast of biotechnological interest.</title>
        <authorList>
            <person name="Morin N."/>
            <person name="Calcas X."/>
            <person name="Devillers H."/>
            <person name="Durrens P."/>
            <person name="Sherman D.J."/>
            <person name="Nicaud J.-M."/>
            <person name="Neuveglise C."/>
        </authorList>
    </citation>
    <scope>NUCLEOTIDE SEQUENCE</scope>
    <source>
        <strain evidence="3">CECT1137</strain>
    </source>
</reference>
<feature type="region of interest" description="Disordered" evidence="1">
    <location>
        <begin position="308"/>
        <end position="344"/>
    </location>
</feature>
<dbReference type="PANTHER" id="PTHR13391:SF0">
    <property type="entry name" value="PROTEIN MISATO HOMOLOG 1"/>
    <property type="match status" value="1"/>
</dbReference>
<dbReference type="Gene3D" id="3.40.50.1440">
    <property type="entry name" value="Tubulin/FtsZ, GTPase domain"/>
    <property type="match status" value="1"/>
</dbReference>
<dbReference type="EMBL" id="LK052938">
    <property type="protein sequence ID" value="CDR38694.1"/>
    <property type="molecule type" value="Genomic_DNA"/>
</dbReference>
<dbReference type="InterPro" id="IPR049942">
    <property type="entry name" value="DML1/Misato"/>
</dbReference>
<dbReference type="PANTHER" id="PTHR13391">
    <property type="entry name" value="MITOCHONDRIAL DISTRIBUTION REGULATOR MISATO"/>
    <property type="match status" value="1"/>
</dbReference>
<sequence length="545" mass="61192">MDRHALEAVLVCRADGQDATYDQTLEVVLAGQGKTPRQALEAIPASEWSTSAFPHAHRTAAQPVSAAAASSSYRTHAVKGYSPFGSGETGEFATFRQGREVWDEDVELREAVEDDLRLFAERADHSEGFILTTPSSTAFSGLSSSFLTRTIRDEFPKLPVWSAGILTNARGWKRADTNRSKAQRVLNEALALVETEEYASMYLPVQPVRGWDEKREEAWRKYLRDDVDRCESYRTVLTMHLQSAGSELREPGALSEIPTLLNYRTTTRIASISGMTPLLTDPWLRRRTEEGEGEERWRETVRGLEKGWSAWEEEEEEERDEEVDDPSRRAQRTTSKGLSSSSRSDQIPYARYSILRGLDFEESQALGPVLEEYVKPLREPLVRWVSLPDPYPLLPGSTPPIFRGLHPQTGLPLVLPPTPLPKLPSASSSTSVLFGNDPTAPKWPSAMDFNQQPTSIPLMTTLSTDPAQTTPYVKHLLSTLTELRRVRAPVLKEYEADGEDGSIWSECREALERVLDEYGGGELDEGDKDEDEDWEATEQQDEFDL</sequence>
<gene>
    <name evidence="3" type="ORF">RHTO0S_03e12266g</name>
</gene>
<feature type="region of interest" description="Disordered" evidence="1">
    <location>
        <begin position="517"/>
        <end position="545"/>
    </location>
</feature>
<dbReference type="OrthoDB" id="271881at2759"/>
<dbReference type="SUPFAM" id="SSF52490">
    <property type="entry name" value="Tubulin nucleotide-binding domain-like"/>
    <property type="match status" value="1"/>
</dbReference>
<organism evidence="3">
    <name type="scientific">Rhodotorula toruloides</name>
    <name type="common">Yeast</name>
    <name type="synonym">Rhodosporidium toruloides</name>
    <dbReference type="NCBI Taxonomy" id="5286"/>
    <lineage>
        <taxon>Eukaryota</taxon>
        <taxon>Fungi</taxon>
        <taxon>Dikarya</taxon>
        <taxon>Basidiomycota</taxon>
        <taxon>Pucciniomycotina</taxon>
        <taxon>Microbotryomycetes</taxon>
        <taxon>Sporidiobolales</taxon>
        <taxon>Sporidiobolaceae</taxon>
        <taxon>Rhodotorula</taxon>
    </lineage>
</organism>
<proteinExistence type="predicted"/>
<dbReference type="Pfam" id="PF14881">
    <property type="entry name" value="Tubulin_3"/>
    <property type="match status" value="1"/>
</dbReference>
<dbReference type="AlphaFoldDB" id="A0A061ATI4"/>
<feature type="compositionally biased region" description="Acidic residues" evidence="1">
    <location>
        <begin position="522"/>
        <end position="545"/>
    </location>
</feature>
<dbReference type="GO" id="GO:0007005">
    <property type="term" value="P:mitochondrion organization"/>
    <property type="evidence" value="ECO:0007669"/>
    <property type="project" value="InterPro"/>
</dbReference>
<evidence type="ECO:0000313" key="3">
    <source>
        <dbReference type="EMBL" id="CDR38694.1"/>
    </source>
</evidence>
<feature type="compositionally biased region" description="Acidic residues" evidence="1">
    <location>
        <begin position="311"/>
        <end position="324"/>
    </location>
</feature>
<dbReference type="InterPro" id="IPR029209">
    <property type="entry name" value="DML1/Misato_tubulin"/>
</dbReference>
<evidence type="ECO:0000256" key="1">
    <source>
        <dbReference type="SAM" id="MobiDB-lite"/>
    </source>
</evidence>
<name>A0A061ATI4_RHOTO</name>
<evidence type="ECO:0000259" key="2">
    <source>
        <dbReference type="Pfam" id="PF14881"/>
    </source>
</evidence>
<accession>A0A061ATI4</accession>
<protein>
    <submittedName>
        <fullName evidence="3">RHTO0S03e12266g1_1</fullName>
    </submittedName>
</protein>
<dbReference type="InterPro" id="IPR036525">
    <property type="entry name" value="Tubulin/FtsZ_GTPase_sf"/>
</dbReference>
<feature type="domain" description="DML1/Misato tubulin" evidence="2">
    <location>
        <begin position="91"/>
        <end position="220"/>
    </location>
</feature>
<dbReference type="GO" id="GO:0005739">
    <property type="term" value="C:mitochondrion"/>
    <property type="evidence" value="ECO:0007669"/>
    <property type="project" value="TreeGrafter"/>
</dbReference>